<dbReference type="AlphaFoldDB" id="A0AAW3MYX4"/>
<dbReference type="Proteomes" id="UP000056453">
    <property type="component" value="Unassembled WGS sequence"/>
</dbReference>
<dbReference type="InterPro" id="IPR029021">
    <property type="entry name" value="Prot-tyrosine_phosphatase-like"/>
</dbReference>
<reference evidence="1 2" key="1">
    <citation type="submission" date="2015-11" db="EMBL/GenBank/DDBJ databases">
        <title>Expanding the genomic diversity of Burkholderia species for the development of highly accurate diagnostics.</title>
        <authorList>
            <person name="Sahl J."/>
            <person name="Keim P."/>
            <person name="Wagner D."/>
        </authorList>
    </citation>
    <scope>NUCLEOTIDE SEQUENCE [LARGE SCALE GENOMIC DNA]</scope>
    <source>
        <strain evidence="1 2">MSMB1808WGS</strain>
    </source>
</reference>
<comment type="caution">
    <text evidence="1">The sequence shown here is derived from an EMBL/GenBank/DDBJ whole genome shotgun (WGS) entry which is preliminary data.</text>
</comment>
<dbReference type="PROSITE" id="PS00383">
    <property type="entry name" value="TYR_PHOSPHATASE_1"/>
    <property type="match status" value="1"/>
</dbReference>
<keyword evidence="2" id="KW-1185">Reference proteome</keyword>
<dbReference type="InterPro" id="IPR016130">
    <property type="entry name" value="Tyr_Pase_AS"/>
</dbReference>
<dbReference type="SUPFAM" id="SSF52799">
    <property type="entry name" value="(Phosphotyrosine protein) phosphatases II"/>
    <property type="match status" value="1"/>
</dbReference>
<protein>
    <recommendedName>
        <fullName evidence="3">Tyrosine specific protein phosphatases domain-containing protein</fullName>
    </recommendedName>
</protein>
<name>A0AAW3MYX4_9BURK</name>
<dbReference type="Gene3D" id="3.90.190.10">
    <property type="entry name" value="Protein tyrosine phosphatase superfamily"/>
    <property type="match status" value="1"/>
</dbReference>
<gene>
    <name evidence="1" type="ORF">WJ96_07675</name>
</gene>
<sequence length="164" mass="18587">MITAVDFIALDTFSELVPAPDMAAVSIGDPAQMPPGNLAAFPTALRLEFLDIEPAEVDVHGFPEEVLCSREQMAELIDFVRDRHAEQQRYRLVVHCRMGSSRSAAVALVVFQLTQCEFPRRRDAHYANRHVVQLAEYALREPIEIPRKLEGDEPHPYLPLRLQI</sequence>
<proteinExistence type="predicted"/>
<evidence type="ECO:0000313" key="2">
    <source>
        <dbReference type="Proteomes" id="UP000056453"/>
    </source>
</evidence>
<organism evidence="1 2">
    <name type="scientific">Burkholderia ubonensis</name>
    <dbReference type="NCBI Taxonomy" id="101571"/>
    <lineage>
        <taxon>Bacteria</taxon>
        <taxon>Pseudomonadati</taxon>
        <taxon>Pseudomonadota</taxon>
        <taxon>Betaproteobacteria</taxon>
        <taxon>Burkholderiales</taxon>
        <taxon>Burkholderiaceae</taxon>
        <taxon>Burkholderia</taxon>
        <taxon>Burkholderia cepacia complex</taxon>
    </lineage>
</organism>
<evidence type="ECO:0000313" key="1">
    <source>
        <dbReference type="EMBL" id="KVP98391.1"/>
    </source>
</evidence>
<evidence type="ECO:0008006" key="3">
    <source>
        <dbReference type="Google" id="ProtNLM"/>
    </source>
</evidence>
<dbReference type="RefSeq" id="WP_059925672.1">
    <property type="nucleotide sequence ID" value="NZ_LPBG01000047.1"/>
</dbReference>
<accession>A0AAW3MYX4</accession>
<dbReference type="EMBL" id="LPBJ01000047">
    <property type="protein sequence ID" value="KVP98391.1"/>
    <property type="molecule type" value="Genomic_DNA"/>
</dbReference>